<keyword evidence="2" id="KW-1185">Reference proteome</keyword>
<dbReference type="EMBL" id="ML208306">
    <property type="protein sequence ID" value="TFK70891.1"/>
    <property type="molecule type" value="Genomic_DNA"/>
</dbReference>
<evidence type="ECO:0000313" key="2">
    <source>
        <dbReference type="Proteomes" id="UP000308600"/>
    </source>
</evidence>
<accession>A0ACD3AZS7</accession>
<organism evidence="1 2">
    <name type="scientific">Pluteus cervinus</name>
    <dbReference type="NCBI Taxonomy" id="181527"/>
    <lineage>
        <taxon>Eukaryota</taxon>
        <taxon>Fungi</taxon>
        <taxon>Dikarya</taxon>
        <taxon>Basidiomycota</taxon>
        <taxon>Agaricomycotina</taxon>
        <taxon>Agaricomycetes</taxon>
        <taxon>Agaricomycetidae</taxon>
        <taxon>Agaricales</taxon>
        <taxon>Pluteineae</taxon>
        <taxon>Pluteaceae</taxon>
        <taxon>Pluteus</taxon>
    </lineage>
</organism>
<dbReference type="Proteomes" id="UP000308600">
    <property type="component" value="Unassembled WGS sequence"/>
</dbReference>
<proteinExistence type="predicted"/>
<evidence type="ECO:0000313" key="1">
    <source>
        <dbReference type="EMBL" id="TFK70891.1"/>
    </source>
</evidence>
<reference evidence="1 2" key="1">
    <citation type="journal article" date="2019" name="Nat. Ecol. Evol.">
        <title>Megaphylogeny resolves global patterns of mushroom evolution.</title>
        <authorList>
            <person name="Varga T."/>
            <person name="Krizsan K."/>
            <person name="Foldi C."/>
            <person name="Dima B."/>
            <person name="Sanchez-Garcia M."/>
            <person name="Sanchez-Ramirez S."/>
            <person name="Szollosi G.J."/>
            <person name="Szarkandi J.G."/>
            <person name="Papp V."/>
            <person name="Albert L."/>
            <person name="Andreopoulos W."/>
            <person name="Angelini C."/>
            <person name="Antonin V."/>
            <person name="Barry K.W."/>
            <person name="Bougher N.L."/>
            <person name="Buchanan P."/>
            <person name="Buyck B."/>
            <person name="Bense V."/>
            <person name="Catcheside P."/>
            <person name="Chovatia M."/>
            <person name="Cooper J."/>
            <person name="Damon W."/>
            <person name="Desjardin D."/>
            <person name="Finy P."/>
            <person name="Geml J."/>
            <person name="Haridas S."/>
            <person name="Hughes K."/>
            <person name="Justo A."/>
            <person name="Karasinski D."/>
            <person name="Kautmanova I."/>
            <person name="Kiss B."/>
            <person name="Kocsube S."/>
            <person name="Kotiranta H."/>
            <person name="LaButti K.M."/>
            <person name="Lechner B.E."/>
            <person name="Liimatainen K."/>
            <person name="Lipzen A."/>
            <person name="Lukacs Z."/>
            <person name="Mihaltcheva S."/>
            <person name="Morgado L.N."/>
            <person name="Niskanen T."/>
            <person name="Noordeloos M.E."/>
            <person name="Ohm R.A."/>
            <person name="Ortiz-Santana B."/>
            <person name="Ovrebo C."/>
            <person name="Racz N."/>
            <person name="Riley R."/>
            <person name="Savchenko A."/>
            <person name="Shiryaev A."/>
            <person name="Soop K."/>
            <person name="Spirin V."/>
            <person name="Szebenyi C."/>
            <person name="Tomsovsky M."/>
            <person name="Tulloss R.E."/>
            <person name="Uehling J."/>
            <person name="Grigoriev I.V."/>
            <person name="Vagvolgyi C."/>
            <person name="Papp T."/>
            <person name="Martin F.M."/>
            <person name="Miettinen O."/>
            <person name="Hibbett D.S."/>
            <person name="Nagy L.G."/>
        </authorList>
    </citation>
    <scope>NUCLEOTIDE SEQUENCE [LARGE SCALE GENOMIC DNA]</scope>
    <source>
        <strain evidence="1 2">NL-1719</strain>
    </source>
</reference>
<sequence>MSRFMKLVSLISLASAASAAAIFRRDAAPAVISPAAAAAAASKLPARSTLSKRGVQDDYTETFTGTGTGPSDRDASIQGINYITFTVIQSATYDVDACLEFCNGVQNCGFANLYYEYNTDPSGPLLKCALYSTNQDVSLKQNFGGQQLLPPPAGTTYVQQSSGWLAKAYSPPTLDGYELVFGPVNGANNAPGYMGYAALDSYDPEACAQQCNTRGADAVGGACQFFNIWRGVTNGSPTGYTCSMYFQVADVSTAVNYGQGDLKVTWSLGYRRISLLPDGGFEGFNECGDFCFDTQDTNWIGTSAPGGTLDATIFFFQPYAHSGNAVALLGSATGEDANPGTLAPAQPLNTVAGKQYVITFFQNSSFSGSTLEASASITVQWNGVAAQTFAVGYEGWTFYQVTVTAVGNDLLAFVGGNAPAWSFIDDVSVYAL</sequence>
<name>A0ACD3AZS7_9AGAR</name>
<gene>
    <name evidence="1" type="ORF">BDN72DRAFT_500502</name>
</gene>
<protein>
    <submittedName>
        <fullName evidence="1">Uncharacterized protein</fullName>
    </submittedName>
</protein>